<dbReference type="InterPro" id="IPR040315">
    <property type="entry name" value="WDR46/Utp7"/>
</dbReference>
<dbReference type="PANTHER" id="PTHR14085">
    <property type="entry name" value="WD-REPEAT PROTEIN BING4"/>
    <property type="match status" value="1"/>
</dbReference>
<name>G3BCW4_CANTC</name>
<dbReference type="SMART" id="SM00320">
    <property type="entry name" value="WD40"/>
    <property type="match status" value="4"/>
</dbReference>
<dbReference type="GO" id="GO:0032040">
    <property type="term" value="C:small-subunit processome"/>
    <property type="evidence" value="ECO:0007669"/>
    <property type="project" value="TreeGrafter"/>
</dbReference>
<dbReference type="PROSITE" id="PS50082">
    <property type="entry name" value="WD_REPEATS_2"/>
    <property type="match status" value="1"/>
</dbReference>
<dbReference type="Pfam" id="PF00400">
    <property type="entry name" value="WD40"/>
    <property type="match status" value="1"/>
</dbReference>
<organism evidence="12">
    <name type="scientific">Candida tenuis (strain ATCC 10573 / BCRC 21748 / CBS 615 / JCM 9827 / NBRC 10315 / NRRL Y-1498 / VKM Y-70)</name>
    <name type="common">Yeast</name>
    <name type="synonym">Yamadazyma tenuis</name>
    <dbReference type="NCBI Taxonomy" id="590646"/>
    <lineage>
        <taxon>Eukaryota</taxon>
        <taxon>Fungi</taxon>
        <taxon>Dikarya</taxon>
        <taxon>Ascomycota</taxon>
        <taxon>Saccharomycotina</taxon>
        <taxon>Pichiomycetes</taxon>
        <taxon>Debaryomycetaceae</taxon>
        <taxon>Yamadazyma</taxon>
    </lineage>
</organism>
<dbReference type="EMBL" id="GL996528">
    <property type="protein sequence ID" value="EGV60225.1"/>
    <property type="molecule type" value="Genomic_DNA"/>
</dbReference>
<dbReference type="InterPro" id="IPR036322">
    <property type="entry name" value="WD40_repeat_dom_sf"/>
</dbReference>
<gene>
    <name evidence="11" type="ORF">CANTEDRAFT_99717</name>
</gene>
<dbReference type="SUPFAM" id="SSF50978">
    <property type="entry name" value="WD40 repeat-like"/>
    <property type="match status" value="1"/>
</dbReference>
<dbReference type="Gene3D" id="2.130.10.10">
    <property type="entry name" value="YVTN repeat-like/Quinoprotein amine dehydrogenase"/>
    <property type="match status" value="1"/>
</dbReference>
<dbReference type="eggNOG" id="KOG1272">
    <property type="taxonomic scope" value="Eukaryota"/>
</dbReference>
<dbReference type="InterPro" id="IPR015943">
    <property type="entry name" value="WD40/YVTN_repeat-like_dom_sf"/>
</dbReference>
<feature type="repeat" description="WD" evidence="8">
    <location>
        <begin position="271"/>
        <end position="305"/>
    </location>
</feature>
<dbReference type="InterPro" id="IPR012952">
    <property type="entry name" value="BING4_C_dom"/>
</dbReference>
<keyword evidence="5" id="KW-0677">Repeat</keyword>
<keyword evidence="3" id="KW-0698">rRNA processing</keyword>
<evidence type="ECO:0000259" key="10">
    <source>
        <dbReference type="SMART" id="SM01033"/>
    </source>
</evidence>
<dbReference type="AlphaFoldDB" id="G3BCW4"/>
<keyword evidence="4 8" id="KW-0853">WD repeat</keyword>
<evidence type="ECO:0000256" key="3">
    <source>
        <dbReference type="ARBA" id="ARBA00022552"/>
    </source>
</evidence>
<protein>
    <recommendedName>
        <fullName evidence="7">U three protein 7</fullName>
    </recommendedName>
</protein>
<dbReference type="FunFam" id="2.130.10.10:FF:000378">
    <property type="entry name" value="U3 small nucleolar RNA-associated protein 7"/>
    <property type="match status" value="1"/>
</dbReference>
<dbReference type="Pfam" id="PF08149">
    <property type="entry name" value="BING4CT"/>
    <property type="match status" value="1"/>
</dbReference>
<dbReference type="KEGG" id="cten:18250876"/>
<evidence type="ECO:0000313" key="11">
    <source>
        <dbReference type="EMBL" id="EGV60225.1"/>
    </source>
</evidence>
<evidence type="ECO:0000256" key="8">
    <source>
        <dbReference type="PROSITE-ProRule" id="PRU00221"/>
    </source>
</evidence>
<evidence type="ECO:0000256" key="1">
    <source>
        <dbReference type="ARBA" id="ARBA00004099"/>
    </source>
</evidence>
<dbReference type="SMART" id="SM01033">
    <property type="entry name" value="BING4CT"/>
    <property type="match status" value="1"/>
</dbReference>
<keyword evidence="6" id="KW-0539">Nucleus</keyword>
<dbReference type="HOGENOM" id="CLU_022996_1_1_1"/>
<feature type="domain" description="BING4 C-terminal" evidence="10">
    <location>
        <begin position="345"/>
        <end position="424"/>
    </location>
</feature>
<evidence type="ECO:0000256" key="4">
    <source>
        <dbReference type="ARBA" id="ARBA00022574"/>
    </source>
</evidence>
<comment type="subcellular location">
    <subcellularLocation>
        <location evidence="2">Nucleus</location>
        <location evidence="2">Nucleolus</location>
    </subcellularLocation>
</comment>
<sequence length="526" mass="59849">MAVNNMGSYERSDTSKYERGDPKHNRKKLYSRDKKLNAGIKKIDKQYQEALRSAAGTELLLQEEAGFLEADGPMEKTFKFKQDDIKDVVDQGTLNKTFKLSLAQYGPYQMDFTRNGKELLIGGRKGHVASIEWRTGQLACELHLNETVHAVKYLHNDQYFAVAQKKYTFIYDKTGLELHRLKQHIEATQLEFLPYHFLLATAGNTGFLKYHDVSTGQLVSEIRTKLGPTQAMKQNSWNGVMHLGHANGTVTLWSPSMPTPLVKMLCARGPIRDLAIDREGKYMVVGGMDKTLKVWDLRKFKEIDEYFTPTPVQSLDVSDTGLVSTGWNTHVTVWKDMFKSKQNSPYMNHLLPGDKVEKLKFVPFEDFLCAGSGKAVQNIIVPGAGEANYDALELNPFETAKQRQQQEVISLMNKLHPDTITLDPNVLGTVDKRANSIRLKPGEISEVATSPDAKLQIRPDVKGKNSALRRHLRKKTQNVIDQRKLRIERNLQLEKESRKRQHNDRIGVENDSDVLNPVLSRFEQKR</sequence>
<keyword evidence="12" id="KW-1185">Reference proteome</keyword>
<evidence type="ECO:0000313" key="12">
    <source>
        <dbReference type="Proteomes" id="UP000000707"/>
    </source>
</evidence>
<evidence type="ECO:0000256" key="7">
    <source>
        <dbReference type="ARBA" id="ARBA00076453"/>
    </source>
</evidence>
<dbReference type="PROSITE" id="PS50294">
    <property type="entry name" value="WD_REPEATS_REGION"/>
    <property type="match status" value="1"/>
</dbReference>
<reference evidence="11 12" key="1">
    <citation type="journal article" date="2011" name="Proc. Natl. Acad. Sci. U.S.A.">
        <title>Comparative genomics of xylose-fermenting fungi for enhanced biofuel production.</title>
        <authorList>
            <person name="Wohlbach D.J."/>
            <person name="Kuo A."/>
            <person name="Sato T.K."/>
            <person name="Potts K.M."/>
            <person name="Salamov A.A."/>
            <person name="LaButti K.M."/>
            <person name="Sun H."/>
            <person name="Clum A."/>
            <person name="Pangilinan J.L."/>
            <person name="Lindquist E.A."/>
            <person name="Lucas S."/>
            <person name="Lapidus A."/>
            <person name="Jin M."/>
            <person name="Gunawan C."/>
            <person name="Balan V."/>
            <person name="Dale B.E."/>
            <person name="Jeffries T.W."/>
            <person name="Zinkel R."/>
            <person name="Barry K.W."/>
            <person name="Grigoriev I.V."/>
            <person name="Gasch A.P."/>
        </authorList>
    </citation>
    <scope>NUCLEOTIDE SEQUENCE [LARGE SCALE GENOMIC DNA]</scope>
    <source>
        <strain evidence="12">ATCC 10573 / BCRC 21748 / CBS 615 / JCM 9827 / NBRC 10315 / NRRL Y-1498 / VKM Y-70</strain>
    </source>
</reference>
<dbReference type="InterPro" id="IPR001680">
    <property type="entry name" value="WD40_rpt"/>
</dbReference>
<dbReference type="STRING" id="590646.G3BCW4"/>
<evidence type="ECO:0000256" key="5">
    <source>
        <dbReference type="ARBA" id="ARBA00022737"/>
    </source>
</evidence>
<evidence type="ECO:0000256" key="6">
    <source>
        <dbReference type="ARBA" id="ARBA00023242"/>
    </source>
</evidence>
<evidence type="ECO:0000256" key="2">
    <source>
        <dbReference type="ARBA" id="ARBA00004604"/>
    </source>
</evidence>
<feature type="region of interest" description="Disordered" evidence="9">
    <location>
        <begin position="1"/>
        <end position="31"/>
    </location>
</feature>
<comment type="function">
    <text evidence="1">Involved in nucleolar processing of pre-18S ribosomal RNA.</text>
</comment>
<feature type="compositionally biased region" description="Basic and acidic residues" evidence="9">
    <location>
        <begin position="10"/>
        <end position="23"/>
    </location>
</feature>
<dbReference type="Proteomes" id="UP000000707">
    <property type="component" value="Unassembled WGS sequence"/>
</dbReference>
<dbReference type="PANTHER" id="PTHR14085:SF3">
    <property type="entry name" value="WD REPEAT-CONTAINING PROTEIN 46"/>
    <property type="match status" value="1"/>
</dbReference>
<evidence type="ECO:0000256" key="9">
    <source>
        <dbReference type="SAM" id="MobiDB-lite"/>
    </source>
</evidence>
<dbReference type="OrthoDB" id="10251154at2759"/>
<accession>G3BCW4</accession>
<dbReference type="GO" id="GO:0000462">
    <property type="term" value="P:maturation of SSU-rRNA from tricistronic rRNA transcript (SSU-rRNA, 5.8S rRNA, LSU-rRNA)"/>
    <property type="evidence" value="ECO:0007669"/>
    <property type="project" value="TreeGrafter"/>
</dbReference>
<proteinExistence type="predicted"/>
<dbReference type="GO" id="GO:0030686">
    <property type="term" value="C:90S preribosome"/>
    <property type="evidence" value="ECO:0007669"/>
    <property type="project" value="TreeGrafter"/>
</dbReference>
<dbReference type="GeneID" id="18250876"/>